<gene>
    <name evidence="2" type="ORF">KDK92_04675</name>
</gene>
<dbReference type="AlphaFoldDB" id="A0A9J6NX41"/>
<comment type="caution">
    <text evidence="2">The sequence shown here is derived from an EMBL/GenBank/DDBJ whole genome shotgun (WGS) entry which is preliminary data.</text>
</comment>
<keyword evidence="3" id="KW-1185">Reference proteome</keyword>
<evidence type="ECO:0000313" key="3">
    <source>
        <dbReference type="Proteomes" id="UP001056429"/>
    </source>
</evidence>
<evidence type="ECO:0000256" key="1">
    <source>
        <dbReference type="SAM" id="Phobius"/>
    </source>
</evidence>
<dbReference type="RefSeq" id="WP_250857892.1">
    <property type="nucleotide sequence ID" value="NZ_JAGSOJ010000001.1"/>
</dbReference>
<feature type="transmembrane region" description="Helical" evidence="1">
    <location>
        <begin position="50"/>
        <end position="66"/>
    </location>
</feature>
<protein>
    <submittedName>
        <fullName evidence="2">Uncharacterized protein</fullName>
    </submittedName>
</protein>
<reference evidence="2" key="1">
    <citation type="journal article" date="2021" name="mSystems">
        <title>Bacteria and Archaea Synergistically Convert Glycine Betaine to Biogenic Methane in the Formosa Cold Seep of the South China Sea.</title>
        <authorList>
            <person name="Li L."/>
            <person name="Zhang W."/>
            <person name="Zhang S."/>
            <person name="Song L."/>
            <person name="Sun Q."/>
            <person name="Zhang H."/>
            <person name="Xiang H."/>
            <person name="Dong X."/>
        </authorList>
    </citation>
    <scope>NUCLEOTIDE SEQUENCE</scope>
    <source>
        <strain evidence="2">ZWT</strain>
    </source>
</reference>
<accession>A0A9J6NX41</accession>
<feature type="transmembrane region" description="Helical" evidence="1">
    <location>
        <begin position="73"/>
        <end position="102"/>
    </location>
</feature>
<keyword evidence="1" id="KW-1133">Transmembrane helix</keyword>
<organism evidence="2 3">
    <name type="scientific">Oceanirhabdus seepicola</name>
    <dbReference type="NCBI Taxonomy" id="2828781"/>
    <lineage>
        <taxon>Bacteria</taxon>
        <taxon>Bacillati</taxon>
        <taxon>Bacillota</taxon>
        <taxon>Clostridia</taxon>
        <taxon>Eubacteriales</taxon>
        <taxon>Clostridiaceae</taxon>
        <taxon>Oceanirhabdus</taxon>
    </lineage>
</organism>
<reference evidence="2" key="2">
    <citation type="submission" date="2021-04" db="EMBL/GenBank/DDBJ databases">
        <authorList>
            <person name="Dong X."/>
        </authorList>
    </citation>
    <scope>NUCLEOTIDE SEQUENCE</scope>
    <source>
        <strain evidence="2">ZWT</strain>
    </source>
</reference>
<feature type="transmembrane region" description="Helical" evidence="1">
    <location>
        <begin position="21"/>
        <end position="44"/>
    </location>
</feature>
<feature type="transmembrane region" description="Helical" evidence="1">
    <location>
        <begin position="122"/>
        <end position="146"/>
    </location>
</feature>
<proteinExistence type="predicted"/>
<keyword evidence="1" id="KW-0812">Transmembrane</keyword>
<dbReference type="Proteomes" id="UP001056429">
    <property type="component" value="Unassembled WGS sequence"/>
</dbReference>
<evidence type="ECO:0000313" key="2">
    <source>
        <dbReference type="EMBL" id="MCM1989026.1"/>
    </source>
</evidence>
<name>A0A9J6NX41_9CLOT</name>
<keyword evidence="1" id="KW-0472">Membrane</keyword>
<dbReference type="EMBL" id="JAGSOJ010000001">
    <property type="protein sequence ID" value="MCM1989026.1"/>
    <property type="molecule type" value="Genomic_DNA"/>
</dbReference>
<sequence>MRQTNTEEMQIEREIEFERPFAGLLAGVIGAILGTIFFALASILIGSTNIIIYGLVGYFIAVVVRNHGRGKHIYFPIVAVICTIVSCIMGQLIVYIYAVYLAATEYGVKVLMVIDMNDWETLLNGIIYLFKSGTIIYLLLGVVFAYQHSRIKNKE</sequence>